<evidence type="ECO:0000313" key="1">
    <source>
        <dbReference type="EMBL" id="QHU35448.1"/>
    </source>
</evidence>
<proteinExistence type="predicted"/>
<sequence length="159" mass="17943">MENNCPNSHLHMHYVSTAVVATGTDYDLIENVYEGLTYSKLDYEPFLTKMEILGDSKLSTKYRVFSGVSYDGKADMTEECDANGVLNMHGRNMAHVPTPFIDAITSDPVLLATGILDRILFSAGRDWVYPVYENTDNIPQLRLTYVNLRNRNTGELLIE</sequence>
<protein>
    <submittedName>
        <fullName evidence="1">Uncharacterized protein</fullName>
    </submittedName>
</protein>
<name>A0A6C0LZI2_9ZZZZ</name>
<accession>A0A6C0LZI2</accession>
<organism evidence="1">
    <name type="scientific">viral metagenome</name>
    <dbReference type="NCBI Taxonomy" id="1070528"/>
    <lineage>
        <taxon>unclassified sequences</taxon>
        <taxon>metagenomes</taxon>
        <taxon>organismal metagenomes</taxon>
    </lineage>
</organism>
<reference evidence="1" key="1">
    <citation type="journal article" date="2020" name="Nature">
        <title>Giant virus diversity and host interactions through global metagenomics.</title>
        <authorList>
            <person name="Schulz F."/>
            <person name="Roux S."/>
            <person name="Paez-Espino D."/>
            <person name="Jungbluth S."/>
            <person name="Walsh D.A."/>
            <person name="Denef V.J."/>
            <person name="McMahon K.D."/>
            <person name="Konstantinidis K.T."/>
            <person name="Eloe-Fadrosh E.A."/>
            <person name="Kyrpides N.C."/>
            <person name="Woyke T."/>
        </authorList>
    </citation>
    <scope>NUCLEOTIDE SEQUENCE</scope>
    <source>
        <strain evidence="1">GVMAG-S-1029409-49</strain>
    </source>
</reference>
<dbReference type="AlphaFoldDB" id="A0A6C0LZI2"/>
<dbReference type="EMBL" id="MN740609">
    <property type="protein sequence ID" value="QHU35448.1"/>
    <property type="molecule type" value="Genomic_DNA"/>
</dbReference>